<evidence type="ECO:0000256" key="2">
    <source>
        <dbReference type="ARBA" id="ARBA00005119"/>
    </source>
</evidence>
<feature type="transmembrane region" description="Helical" evidence="12">
    <location>
        <begin position="352"/>
        <end position="385"/>
    </location>
</feature>
<dbReference type="Gramene" id="A03p24810.2_BraZ1">
    <property type="protein sequence ID" value="A03p24810.2_BraZ1.CDS"/>
    <property type="gene ID" value="A03g24810.2_BraZ1"/>
</dbReference>
<comment type="similarity">
    <text evidence="4">Belongs to the VAMP-associated protein (VAP) (TC 9.B.17) family.</text>
</comment>
<name>A0A3P5ZR30_BRACM</name>
<evidence type="ECO:0000256" key="9">
    <source>
        <dbReference type="ARBA" id="ARBA00023264"/>
    </source>
</evidence>
<dbReference type="InterPro" id="IPR008962">
    <property type="entry name" value="PapD-like_sf"/>
</dbReference>
<keyword evidence="6" id="KW-0444">Lipid biosynthesis</keyword>
<dbReference type="AlphaFoldDB" id="A0A3P5ZR30"/>
<evidence type="ECO:0000256" key="7">
    <source>
        <dbReference type="ARBA" id="ARBA00022695"/>
    </source>
</evidence>
<dbReference type="GO" id="GO:0005783">
    <property type="term" value="C:endoplasmic reticulum"/>
    <property type="evidence" value="ECO:0007669"/>
    <property type="project" value="UniProtKB-ARBA"/>
</dbReference>
<evidence type="ECO:0000259" key="13">
    <source>
        <dbReference type="PROSITE" id="PS50202"/>
    </source>
</evidence>
<dbReference type="EMBL" id="LR031572">
    <property type="protein sequence ID" value="VDC80489.1"/>
    <property type="molecule type" value="Genomic_DNA"/>
</dbReference>
<feature type="coiled-coil region" evidence="10">
    <location>
        <begin position="183"/>
        <end position="213"/>
    </location>
</feature>
<reference evidence="15" key="1">
    <citation type="submission" date="2018-11" db="EMBL/GenBank/DDBJ databases">
        <authorList>
            <consortium name="Genoscope - CEA"/>
            <person name="William W."/>
        </authorList>
    </citation>
    <scope>NUCLEOTIDE SEQUENCE</scope>
</reference>
<dbReference type="PANTHER" id="PTHR47101:SF1">
    <property type="entry name" value="PHOSPHATIDATE CYTIDYLYLTRANSFERASE 4, CHLOROPLASTIC"/>
    <property type="match status" value="1"/>
</dbReference>
<dbReference type="Proteomes" id="UP000694005">
    <property type="component" value="Chromosome A03"/>
</dbReference>
<proteinExistence type="inferred from homology"/>
<keyword evidence="9" id="KW-1208">Phospholipid metabolism</keyword>
<evidence type="ECO:0000256" key="8">
    <source>
        <dbReference type="ARBA" id="ARBA00023209"/>
    </source>
</evidence>
<comment type="pathway">
    <text evidence="3">Lipid metabolism.</text>
</comment>
<keyword evidence="10" id="KW-0175">Coiled coil</keyword>
<evidence type="ECO:0000256" key="3">
    <source>
        <dbReference type="ARBA" id="ARBA00005189"/>
    </source>
</evidence>
<gene>
    <name evidence="15" type="ORF">BRAA03T11707Z</name>
    <name evidence="14" type="ORF">BRAPAZ1V2_A03P24810.2</name>
</gene>
<evidence type="ECO:0000313" key="14">
    <source>
        <dbReference type="EMBL" id="CAG7881138.1"/>
    </source>
</evidence>
<feature type="transmembrane region" description="Helical" evidence="12">
    <location>
        <begin position="430"/>
        <end position="446"/>
    </location>
</feature>
<dbReference type="Gene3D" id="2.60.40.10">
    <property type="entry name" value="Immunoglobulins"/>
    <property type="match status" value="1"/>
</dbReference>
<feature type="transmembrane region" description="Helical" evidence="12">
    <location>
        <begin position="458"/>
        <end position="475"/>
    </location>
</feature>
<organism evidence="15">
    <name type="scientific">Brassica campestris</name>
    <name type="common">Field mustard</name>
    <dbReference type="NCBI Taxonomy" id="3711"/>
    <lineage>
        <taxon>Eukaryota</taxon>
        <taxon>Viridiplantae</taxon>
        <taxon>Streptophyta</taxon>
        <taxon>Embryophyta</taxon>
        <taxon>Tracheophyta</taxon>
        <taxon>Spermatophyta</taxon>
        <taxon>Magnoliopsida</taxon>
        <taxon>eudicotyledons</taxon>
        <taxon>Gunneridae</taxon>
        <taxon>Pentapetalae</taxon>
        <taxon>rosids</taxon>
        <taxon>malvids</taxon>
        <taxon>Brassicales</taxon>
        <taxon>Brassicaceae</taxon>
        <taxon>Brassiceae</taxon>
        <taxon>Brassica</taxon>
    </lineage>
</organism>
<feature type="domain" description="MSP" evidence="13">
    <location>
        <begin position="5"/>
        <end position="125"/>
    </location>
</feature>
<protein>
    <recommendedName>
        <fullName evidence="5">phosphatidate cytidylyltransferase</fullName>
        <ecNumber evidence="5">2.7.7.41</ecNumber>
    </recommendedName>
</protein>
<dbReference type="GO" id="GO:0008654">
    <property type="term" value="P:phospholipid biosynthetic process"/>
    <property type="evidence" value="ECO:0007669"/>
    <property type="project" value="UniProtKB-KW"/>
</dbReference>
<dbReference type="EC" id="2.7.7.41" evidence="5"/>
<feature type="region of interest" description="Disordered" evidence="11">
    <location>
        <begin position="123"/>
        <end position="158"/>
    </location>
</feature>
<evidence type="ECO:0000256" key="11">
    <source>
        <dbReference type="SAM" id="MobiDB-lite"/>
    </source>
</evidence>
<keyword evidence="8" id="KW-0594">Phospholipid biosynthesis</keyword>
<feature type="transmembrane region" description="Helical" evidence="12">
    <location>
        <begin position="495"/>
        <end position="516"/>
    </location>
</feature>
<feature type="compositionally biased region" description="Polar residues" evidence="11">
    <location>
        <begin position="140"/>
        <end position="157"/>
    </location>
</feature>
<dbReference type="SUPFAM" id="SSF49354">
    <property type="entry name" value="PapD-like"/>
    <property type="match status" value="1"/>
</dbReference>
<evidence type="ECO:0000313" key="15">
    <source>
        <dbReference type="EMBL" id="VDC80489.1"/>
    </source>
</evidence>
<comment type="pathway">
    <text evidence="2">Phospholipid metabolism; CDP-diacylglycerol biosynthesis; CDP-diacylglycerol from sn-glycerol 3-phosphate: step 3/3.</text>
</comment>
<feature type="transmembrane region" description="Helical" evidence="12">
    <location>
        <begin position="562"/>
        <end position="581"/>
    </location>
</feature>
<keyword evidence="7" id="KW-0548">Nucleotidyltransferase</keyword>
<evidence type="ECO:0000256" key="6">
    <source>
        <dbReference type="ARBA" id="ARBA00022516"/>
    </source>
</evidence>
<sequence length="633" mass="69424">MSNALLDIDPIDLQFPFELKKQISCSMYLANKTDNYVAFKVKTTNPKKYCVRPNTGVVLPRSSSEVLVTMQAQKEAPADMQCKDKFLLQCVVATPGVTPKDVTPDMFSKEAGHRVEETKLRVVYVDPPRPPSPVREGSEEGSSPRASVSDNGNNAASDFTAAPRFSVDRIEPQDNPAEARALITRLTEEKNSAVQLNNRLQQELEQLKRGSNRSQSGGGIPFLYVLLVGLIAEKTMASFGKVCTYNKPVPVLTTFLCKCSCRVSTKKTLNLPPFSDYSSLRLVRDAKTKPLFLSRLGRIPVKRRFLTAVTRAESNQLGDDNSEGVDRRIHDLQNVEEEEKQKKASQLKKRVIFGVAIGLPVGGVVLAGGWVFTLALAASVFIGSREYFELVRSRGIAKGMTPPPRYVSRFCSVICALMPILTLYYGNIDIWVTCAAFVVAMALLVQRGNPRFSQLSSTMFGLFYCGYLPCFWVKLRCGIARTWPIFLGGPPQWTVGLVATLISFSGVIATDTFAFLGGKAFGRTPLTSISPKKTWEGTFAGLVGCIVITILLSKSLSWPQSLFSSIAFGFINFFGSVFGDLTESMIKRDAGVKDSGSLIPGHAGGILDRVDSYIFTGALAYSFIKTSLRLYGV</sequence>
<keyword evidence="12" id="KW-1133">Transmembrane helix</keyword>
<accession>A0A3P5ZR30</accession>
<keyword evidence="12" id="KW-0812">Transmembrane</keyword>
<dbReference type="Pfam" id="PF01148">
    <property type="entry name" value="CTP_transf_1"/>
    <property type="match status" value="1"/>
</dbReference>
<evidence type="ECO:0000256" key="10">
    <source>
        <dbReference type="SAM" id="Coils"/>
    </source>
</evidence>
<keyword evidence="12" id="KW-0472">Membrane</keyword>
<dbReference type="InterPro" id="IPR013783">
    <property type="entry name" value="Ig-like_fold"/>
</dbReference>
<dbReference type="GO" id="GO:0004605">
    <property type="term" value="F:phosphatidate cytidylyltransferase activity"/>
    <property type="evidence" value="ECO:0007669"/>
    <property type="project" value="UniProtKB-EC"/>
</dbReference>
<evidence type="ECO:0000256" key="12">
    <source>
        <dbReference type="SAM" id="Phobius"/>
    </source>
</evidence>
<dbReference type="FunFam" id="2.60.40.10:FF:000813">
    <property type="entry name" value="Vesicle-associated protein 1-1"/>
    <property type="match status" value="1"/>
</dbReference>
<evidence type="ECO:0000256" key="4">
    <source>
        <dbReference type="ARBA" id="ARBA00008932"/>
    </source>
</evidence>
<evidence type="ECO:0000256" key="5">
    <source>
        <dbReference type="ARBA" id="ARBA00012487"/>
    </source>
</evidence>
<dbReference type="PROSITE" id="PS50202">
    <property type="entry name" value="MSP"/>
    <property type="match status" value="1"/>
</dbReference>
<feature type="transmembrane region" description="Helical" evidence="12">
    <location>
        <begin position="537"/>
        <end position="556"/>
    </location>
</feature>
<keyword evidence="7" id="KW-0808">Transferase</keyword>
<dbReference type="EMBL" id="LS974619">
    <property type="protein sequence ID" value="CAG7881138.1"/>
    <property type="molecule type" value="Genomic_DNA"/>
</dbReference>
<dbReference type="PANTHER" id="PTHR47101">
    <property type="entry name" value="PHOSPHATIDATE CYTIDYLYLTRANSFERASE 5, CHLOROPLASTIC"/>
    <property type="match status" value="1"/>
</dbReference>
<comment type="catalytic activity">
    <reaction evidence="1">
        <text>a 1,2-diacyl-sn-glycero-3-phosphate + CTP + H(+) = a CDP-1,2-diacyl-sn-glycerol + diphosphate</text>
        <dbReference type="Rhea" id="RHEA:16229"/>
        <dbReference type="ChEBI" id="CHEBI:15378"/>
        <dbReference type="ChEBI" id="CHEBI:33019"/>
        <dbReference type="ChEBI" id="CHEBI:37563"/>
        <dbReference type="ChEBI" id="CHEBI:58332"/>
        <dbReference type="ChEBI" id="CHEBI:58608"/>
        <dbReference type="EC" id="2.7.7.41"/>
    </reaction>
</comment>
<evidence type="ECO:0000256" key="1">
    <source>
        <dbReference type="ARBA" id="ARBA00001698"/>
    </source>
</evidence>
<dbReference type="InterPro" id="IPR000535">
    <property type="entry name" value="MSP_dom"/>
</dbReference>
<dbReference type="Pfam" id="PF00635">
    <property type="entry name" value="Motile_Sperm"/>
    <property type="match status" value="1"/>
</dbReference>
<keyword evidence="8" id="KW-0443">Lipid metabolism</keyword>